<sequence length="100" mass="11774">MINFVVLIAVLYDLLWFINVNEQNIKKWAFVISLLKEDETDQAIEEPDEIMHINRDSEKTYVAWYLHKPITASGQKGLLLSRGVFRAYESEGTEFYPPHW</sequence>
<name>A0A8X6RHN8_TRICX</name>
<feature type="chain" id="PRO_5036485181" evidence="1">
    <location>
        <begin position="23"/>
        <end position="100"/>
    </location>
</feature>
<comment type="caution">
    <text evidence="2">The sequence shown here is derived from an EMBL/GenBank/DDBJ whole genome shotgun (WGS) entry which is preliminary data.</text>
</comment>
<feature type="signal peptide" evidence="1">
    <location>
        <begin position="1"/>
        <end position="22"/>
    </location>
</feature>
<accession>A0A8X6RHN8</accession>
<dbReference type="Proteomes" id="UP000887159">
    <property type="component" value="Unassembled WGS sequence"/>
</dbReference>
<evidence type="ECO:0000256" key="1">
    <source>
        <dbReference type="SAM" id="SignalP"/>
    </source>
</evidence>
<evidence type="ECO:0000313" key="2">
    <source>
        <dbReference type="EMBL" id="GFX91836.1"/>
    </source>
</evidence>
<organism evidence="2 3">
    <name type="scientific">Trichonephila clavipes</name>
    <name type="common">Golden silk orbweaver</name>
    <name type="synonym">Nephila clavipes</name>
    <dbReference type="NCBI Taxonomy" id="2585209"/>
    <lineage>
        <taxon>Eukaryota</taxon>
        <taxon>Metazoa</taxon>
        <taxon>Ecdysozoa</taxon>
        <taxon>Arthropoda</taxon>
        <taxon>Chelicerata</taxon>
        <taxon>Arachnida</taxon>
        <taxon>Araneae</taxon>
        <taxon>Araneomorphae</taxon>
        <taxon>Entelegynae</taxon>
        <taxon>Araneoidea</taxon>
        <taxon>Nephilidae</taxon>
        <taxon>Trichonephila</taxon>
    </lineage>
</organism>
<evidence type="ECO:0000313" key="3">
    <source>
        <dbReference type="Proteomes" id="UP000887159"/>
    </source>
</evidence>
<keyword evidence="1" id="KW-0732">Signal</keyword>
<dbReference type="AlphaFoldDB" id="A0A8X6RHN8"/>
<reference evidence="2" key="1">
    <citation type="submission" date="2020-08" db="EMBL/GenBank/DDBJ databases">
        <title>Multicomponent nature underlies the extraordinary mechanical properties of spider dragline silk.</title>
        <authorList>
            <person name="Kono N."/>
            <person name="Nakamura H."/>
            <person name="Mori M."/>
            <person name="Yoshida Y."/>
            <person name="Ohtoshi R."/>
            <person name="Malay A.D."/>
            <person name="Moran D.A.P."/>
            <person name="Tomita M."/>
            <person name="Numata K."/>
            <person name="Arakawa K."/>
        </authorList>
    </citation>
    <scope>NUCLEOTIDE SEQUENCE</scope>
</reference>
<gene>
    <name evidence="2" type="primary">NCL1_61480</name>
    <name evidence="2" type="ORF">TNCV_3530351</name>
</gene>
<protein>
    <submittedName>
        <fullName evidence="2">Uncharacterized protein</fullName>
    </submittedName>
</protein>
<proteinExistence type="predicted"/>
<dbReference type="EMBL" id="BMAU01021136">
    <property type="protein sequence ID" value="GFX91836.1"/>
    <property type="molecule type" value="Genomic_DNA"/>
</dbReference>
<keyword evidence="3" id="KW-1185">Reference proteome</keyword>